<feature type="compositionally biased region" description="Low complexity" evidence="1">
    <location>
        <begin position="137"/>
        <end position="158"/>
    </location>
</feature>
<dbReference type="InterPro" id="IPR036034">
    <property type="entry name" value="PDZ_sf"/>
</dbReference>
<reference evidence="3 4" key="1">
    <citation type="submission" date="2019-04" db="EMBL/GenBank/DDBJ databases">
        <title>The sequence and de novo assembly of Takifugu bimaculatus genome using PacBio and Hi-C technologies.</title>
        <authorList>
            <person name="Xu P."/>
            <person name="Liu B."/>
            <person name="Zhou Z."/>
        </authorList>
    </citation>
    <scope>NUCLEOTIDE SEQUENCE [LARGE SCALE GENOMIC DNA]</scope>
    <source>
        <strain evidence="3">TB-2018</strain>
        <tissue evidence="3">Muscle</tissue>
    </source>
</reference>
<evidence type="ECO:0000256" key="1">
    <source>
        <dbReference type="SAM" id="MobiDB-lite"/>
    </source>
</evidence>
<evidence type="ECO:0000259" key="2">
    <source>
        <dbReference type="PROSITE" id="PS50106"/>
    </source>
</evidence>
<feature type="region of interest" description="Disordered" evidence="1">
    <location>
        <begin position="137"/>
        <end position="257"/>
    </location>
</feature>
<feature type="region of interest" description="Disordered" evidence="1">
    <location>
        <begin position="574"/>
        <end position="633"/>
    </location>
</feature>
<protein>
    <recommendedName>
        <fullName evidence="2">PDZ domain-containing protein</fullName>
    </recommendedName>
</protein>
<feature type="compositionally biased region" description="Basic and acidic residues" evidence="1">
    <location>
        <begin position="203"/>
        <end position="217"/>
    </location>
</feature>
<dbReference type="EMBL" id="SWLE01000005">
    <property type="protein sequence ID" value="TNM99925.1"/>
    <property type="molecule type" value="Genomic_DNA"/>
</dbReference>
<accession>A0A4Z2C6T6</accession>
<dbReference type="CDD" id="cd06767">
    <property type="entry name" value="PDZ3_DLG5-like"/>
    <property type="match status" value="1"/>
</dbReference>
<sequence length="656" mass="71156">MYKPFSMGSLHATSLRPASDLGTGRYGPSAFQECCPYTKGPSSLPFEPVTTSDCVTMEAALEKKHSGGTWPKMMAGGMSVAPDNSGSITAAAQLSIYKSPKQRKSIFDPDTFKRPETPSSKMEYVAANQIAAAAASAAAVSHSPQPSKTDSLSSSSTPTPTPPTPPTRSDSFKFKHKHQSSSASDCTVTSDSKGEAAVATAVGERRERGERERDRNGNHYFLDGKVLTSRKSCDEDIGRTRGEEPEVKRPRPKSAPALRRRMTPQTVTLPTFQSYCHDDHSPEPRDMLRSSPSRSHRHSVGFVPTVYNGTLPPNSAHRGLSPCPAVTAVMRNPVYTVRSHRVHTSNCPSVASQICHQHTHTSPQHQGRLSLDLSQQKRTNDYSESASSRSSRASHGSSSNVQYRTERIKIPSTPRYPRSMLGSDRGSLSHSECSSPSLITPPQSPLNLETSSFASSQSQGSISTLPRISVSPVPIGERRKDRPYLEEPRNVIVHKGAEPLGISIVSGENGGIFVSKVTGGSIAHQAGLEYGDQLLEYNGINLRNATEQQARLIIGQQCDTITIMAQYNPHMYQLGNHSRSSSRLEPVSTQSTPQGSGAATPESHSAIDTLSEQDEGTLTPSSKQTTPTDQPLQFVKVSREQLIDALLTRRTRPVTF</sequence>
<evidence type="ECO:0000313" key="3">
    <source>
        <dbReference type="EMBL" id="TNM99925.1"/>
    </source>
</evidence>
<evidence type="ECO:0000313" key="4">
    <source>
        <dbReference type="Proteomes" id="UP000516260"/>
    </source>
</evidence>
<feature type="domain" description="PDZ" evidence="2">
    <location>
        <begin position="490"/>
        <end position="569"/>
    </location>
</feature>
<dbReference type="Pfam" id="PF00595">
    <property type="entry name" value="PDZ"/>
    <property type="match status" value="1"/>
</dbReference>
<dbReference type="AlphaFoldDB" id="A0A4Z2C6T6"/>
<keyword evidence="4" id="KW-1185">Reference proteome</keyword>
<dbReference type="PANTHER" id="PTHR46360">
    <property type="entry name" value="DISKS LARGE HOMOLOG 5"/>
    <property type="match status" value="1"/>
</dbReference>
<dbReference type="Gene3D" id="2.30.42.10">
    <property type="match status" value="1"/>
</dbReference>
<dbReference type="GO" id="GO:0035331">
    <property type="term" value="P:negative regulation of hippo signaling"/>
    <property type="evidence" value="ECO:0007669"/>
    <property type="project" value="TreeGrafter"/>
</dbReference>
<feature type="region of interest" description="Disordered" evidence="1">
    <location>
        <begin position="375"/>
        <end position="445"/>
    </location>
</feature>
<comment type="caution">
    <text evidence="3">The sequence shown here is derived from an EMBL/GenBank/DDBJ whole genome shotgun (WGS) entry which is preliminary data.</text>
</comment>
<feature type="region of interest" description="Disordered" evidence="1">
    <location>
        <begin position="272"/>
        <end position="299"/>
    </location>
</feature>
<dbReference type="InterPro" id="IPR001478">
    <property type="entry name" value="PDZ"/>
</dbReference>
<feature type="compositionally biased region" description="Low complexity" evidence="1">
    <location>
        <begin position="428"/>
        <end position="437"/>
    </location>
</feature>
<dbReference type="FunFam" id="2.30.42.10:FF:000152">
    <property type="entry name" value="disks large homolog 5 isoform X1"/>
    <property type="match status" value="1"/>
</dbReference>
<dbReference type="PANTHER" id="PTHR46360:SF1">
    <property type="entry name" value="DISKS LARGE HOMOLOG 5"/>
    <property type="match status" value="1"/>
</dbReference>
<gene>
    <name evidence="3" type="ORF">fugu_012958</name>
</gene>
<dbReference type="GO" id="GO:0005886">
    <property type="term" value="C:plasma membrane"/>
    <property type="evidence" value="ECO:0007669"/>
    <property type="project" value="TreeGrafter"/>
</dbReference>
<dbReference type="PROSITE" id="PS50106">
    <property type="entry name" value="PDZ"/>
    <property type="match status" value="1"/>
</dbReference>
<feature type="compositionally biased region" description="Polar residues" evidence="1">
    <location>
        <begin position="575"/>
        <end position="631"/>
    </location>
</feature>
<dbReference type="SMART" id="SM00228">
    <property type="entry name" value="PDZ"/>
    <property type="match status" value="1"/>
</dbReference>
<name>A0A4Z2C6T6_9TELE</name>
<feature type="compositionally biased region" description="Low complexity" evidence="1">
    <location>
        <begin position="383"/>
        <end position="399"/>
    </location>
</feature>
<feature type="compositionally biased region" description="Basic and acidic residues" evidence="1">
    <location>
        <begin position="276"/>
        <end position="288"/>
    </location>
</feature>
<dbReference type="Pfam" id="PF16610">
    <property type="entry name" value="dbPDZ_assoc"/>
    <property type="match status" value="1"/>
</dbReference>
<dbReference type="SUPFAM" id="SSF50156">
    <property type="entry name" value="PDZ domain-like"/>
    <property type="match status" value="1"/>
</dbReference>
<organism evidence="3 4">
    <name type="scientific">Takifugu bimaculatus</name>
    <dbReference type="NCBI Taxonomy" id="433685"/>
    <lineage>
        <taxon>Eukaryota</taxon>
        <taxon>Metazoa</taxon>
        <taxon>Chordata</taxon>
        <taxon>Craniata</taxon>
        <taxon>Vertebrata</taxon>
        <taxon>Euteleostomi</taxon>
        <taxon>Actinopterygii</taxon>
        <taxon>Neopterygii</taxon>
        <taxon>Teleostei</taxon>
        <taxon>Neoteleostei</taxon>
        <taxon>Acanthomorphata</taxon>
        <taxon>Eupercaria</taxon>
        <taxon>Tetraodontiformes</taxon>
        <taxon>Tetradontoidea</taxon>
        <taxon>Tetraodontidae</taxon>
        <taxon>Takifugu</taxon>
    </lineage>
</organism>
<dbReference type="Proteomes" id="UP000516260">
    <property type="component" value="Chromosome 13"/>
</dbReference>
<dbReference type="InterPro" id="IPR053004">
    <property type="entry name" value="MAGUK_Signaling_Regulators"/>
</dbReference>
<feature type="compositionally biased region" description="Basic and acidic residues" evidence="1">
    <location>
        <begin position="231"/>
        <end position="249"/>
    </location>
</feature>
<proteinExistence type="predicted"/>